<evidence type="ECO:0000259" key="15">
    <source>
        <dbReference type="PROSITE" id="PS51192"/>
    </source>
</evidence>
<dbReference type="EMBL" id="JAHOPC010000009">
    <property type="protein sequence ID" value="MBU8867682.1"/>
    <property type="molecule type" value="Genomic_DNA"/>
</dbReference>
<dbReference type="SMART" id="SM00487">
    <property type="entry name" value="DEXDc"/>
    <property type="match status" value="1"/>
</dbReference>
<dbReference type="SMART" id="SM00490">
    <property type="entry name" value="HELICc"/>
    <property type="match status" value="1"/>
</dbReference>
<evidence type="ECO:0000256" key="7">
    <source>
        <dbReference type="ARBA" id="ARBA00022840"/>
    </source>
</evidence>
<comment type="function">
    <text evidence="12">The UvrABC repair system catalyzes the recognition and processing of DNA lesions. A damage recognition complex composed of 2 UvrA and 2 UvrB subunits scans DNA for abnormalities. Upon binding of the UvrA(2)B(2) complex to a putative damaged site, the DNA wraps around one UvrB monomer. DNA wrap is dependent on ATP binding by UvrB and probably causes local melting of the DNA helix, facilitating insertion of UvrB beta-hairpin between the DNA strands. Then UvrB probes one DNA strand for the presence of a lesion. If a lesion is found the UvrA subunits dissociate and the UvrB-DNA preincision complex is formed. This complex is subsequently bound by UvrC and the second UvrB is released. If no lesion is found, the DNA wraps around the other UvrB subunit that will check the other stand for damage.</text>
</comment>
<evidence type="ECO:0000256" key="4">
    <source>
        <dbReference type="ARBA" id="ARBA00022741"/>
    </source>
</evidence>
<dbReference type="InterPro" id="IPR014001">
    <property type="entry name" value="Helicase_ATP-bd"/>
</dbReference>
<dbReference type="PROSITE" id="PS51194">
    <property type="entry name" value="HELICASE_CTER"/>
    <property type="match status" value="1"/>
</dbReference>
<feature type="short sequence motif" description="Beta-hairpin" evidence="12">
    <location>
        <begin position="101"/>
        <end position="124"/>
    </location>
</feature>
<dbReference type="Pfam" id="PF04851">
    <property type="entry name" value="ResIII"/>
    <property type="match status" value="1"/>
</dbReference>
<keyword evidence="9 12" id="KW-0234">DNA repair</keyword>
<evidence type="ECO:0000256" key="3">
    <source>
        <dbReference type="ARBA" id="ARBA00022490"/>
    </source>
</evidence>
<evidence type="ECO:0000256" key="5">
    <source>
        <dbReference type="ARBA" id="ARBA00022763"/>
    </source>
</evidence>
<comment type="caution">
    <text evidence="17">The sequence shown here is derived from an EMBL/GenBank/DDBJ whole genome shotgun (WGS) entry which is preliminary data.</text>
</comment>
<dbReference type="InterPro" id="IPR001943">
    <property type="entry name" value="UVR_dom"/>
</dbReference>
<dbReference type="InterPro" id="IPR024759">
    <property type="entry name" value="UvrB_YAD/RRR_dom"/>
</dbReference>
<dbReference type="InterPro" id="IPR006935">
    <property type="entry name" value="Helicase/UvrB_N"/>
</dbReference>
<reference evidence="17 18" key="1">
    <citation type="submission" date="2021-06" db="EMBL/GenBank/DDBJ databases">
        <authorList>
            <person name="Jeong J.W."/>
        </authorList>
    </citation>
    <scope>NUCLEOTIDE SEQUENCE [LARGE SCALE GENOMIC DNA]</scope>
    <source>
        <strain evidence="17 18">MMS21-TAE1-1</strain>
    </source>
</reference>
<comment type="subcellular location">
    <subcellularLocation>
        <location evidence="1 12 13">Cytoplasm</location>
    </subcellularLocation>
</comment>
<dbReference type="NCBIfam" id="TIGR00631">
    <property type="entry name" value="uvrb"/>
    <property type="match status" value="1"/>
</dbReference>
<keyword evidence="6 12" id="KW-0228">DNA excision</keyword>
<dbReference type="PANTHER" id="PTHR24029:SF0">
    <property type="entry name" value="UVRABC SYSTEM PROTEIN B"/>
    <property type="match status" value="1"/>
</dbReference>
<feature type="binding site" evidence="12">
    <location>
        <begin position="48"/>
        <end position="55"/>
    </location>
    <ligand>
        <name>ATP</name>
        <dbReference type="ChEBI" id="CHEBI:30616"/>
    </ligand>
</feature>
<dbReference type="HAMAP" id="MF_00204">
    <property type="entry name" value="UvrB"/>
    <property type="match status" value="1"/>
</dbReference>
<feature type="domain" description="UVR" evidence="14">
    <location>
        <begin position="653"/>
        <end position="688"/>
    </location>
</feature>
<evidence type="ECO:0000256" key="8">
    <source>
        <dbReference type="ARBA" id="ARBA00022881"/>
    </source>
</evidence>
<dbReference type="Pfam" id="PF02151">
    <property type="entry name" value="UVR"/>
    <property type="match status" value="1"/>
</dbReference>
<dbReference type="CDD" id="cd18790">
    <property type="entry name" value="SF2_C_UvrB"/>
    <property type="match status" value="1"/>
</dbReference>
<evidence type="ECO:0000259" key="14">
    <source>
        <dbReference type="PROSITE" id="PS50151"/>
    </source>
</evidence>
<keyword evidence="12 13" id="KW-0742">SOS response</keyword>
<keyword evidence="3 12" id="KW-0963">Cytoplasm</keyword>
<keyword evidence="7 12" id="KW-0067">ATP-binding</keyword>
<evidence type="ECO:0000256" key="6">
    <source>
        <dbReference type="ARBA" id="ARBA00022769"/>
    </source>
</evidence>
<dbReference type="InterPro" id="IPR001650">
    <property type="entry name" value="Helicase_C-like"/>
</dbReference>
<feature type="domain" description="Helicase C-terminal" evidence="16">
    <location>
        <begin position="438"/>
        <end position="604"/>
    </location>
</feature>
<dbReference type="RefSeq" id="WP_216925804.1">
    <property type="nucleotide sequence ID" value="NZ_JAHOPC010000009.1"/>
</dbReference>
<dbReference type="InterPro" id="IPR004807">
    <property type="entry name" value="UvrB"/>
</dbReference>
<dbReference type="InterPro" id="IPR041471">
    <property type="entry name" value="UvrB_inter"/>
</dbReference>
<dbReference type="PROSITE" id="PS51192">
    <property type="entry name" value="HELICASE_ATP_BIND_1"/>
    <property type="match status" value="1"/>
</dbReference>
<dbReference type="Pfam" id="PF12344">
    <property type="entry name" value="UvrB"/>
    <property type="match status" value="1"/>
</dbReference>
<dbReference type="Pfam" id="PF00271">
    <property type="entry name" value="Helicase_C"/>
    <property type="match status" value="1"/>
</dbReference>
<keyword evidence="5 12" id="KW-0227">DNA damage</keyword>
<dbReference type="PANTHER" id="PTHR24029">
    <property type="entry name" value="UVRABC SYSTEM PROTEIN B"/>
    <property type="match status" value="1"/>
</dbReference>
<dbReference type="Pfam" id="PF17757">
    <property type="entry name" value="UvrB_inter"/>
    <property type="match status" value="1"/>
</dbReference>
<dbReference type="PROSITE" id="PS50151">
    <property type="entry name" value="UVR"/>
    <property type="match status" value="1"/>
</dbReference>
<evidence type="ECO:0000256" key="11">
    <source>
        <dbReference type="ARBA" id="ARBA00029504"/>
    </source>
</evidence>
<organism evidence="17 18">
    <name type="scientific">Paenarthrobacter aromaticivorans</name>
    <dbReference type="NCBI Taxonomy" id="2849150"/>
    <lineage>
        <taxon>Bacteria</taxon>
        <taxon>Bacillati</taxon>
        <taxon>Actinomycetota</taxon>
        <taxon>Actinomycetes</taxon>
        <taxon>Micrococcales</taxon>
        <taxon>Micrococcaceae</taxon>
        <taxon>Paenarthrobacter</taxon>
    </lineage>
</organism>
<evidence type="ECO:0000256" key="2">
    <source>
        <dbReference type="ARBA" id="ARBA00008533"/>
    </source>
</evidence>
<accession>A0ABS6IB88</accession>
<comment type="subunit">
    <text evidence="10 12 13">Forms a heterotetramer with UvrA during the search for lesions. Interacts with UvrC in an incision complex.</text>
</comment>
<protein>
    <recommendedName>
        <fullName evidence="11 12">UvrABC system protein B</fullName>
        <shortName evidence="12">Protein UvrB</shortName>
    </recommendedName>
    <alternativeName>
        <fullName evidence="12">Excinuclease ABC subunit B</fullName>
    </alternativeName>
</protein>
<keyword evidence="18" id="KW-1185">Reference proteome</keyword>
<evidence type="ECO:0000313" key="17">
    <source>
        <dbReference type="EMBL" id="MBU8867682.1"/>
    </source>
</evidence>
<evidence type="ECO:0000256" key="10">
    <source>
        <dbReference type="ARBA" id="ARBA00026033"/>
    </source>
</evidence>
<sequence length="698" mass="78526">MSLAQEINRVVAPFEVVSDYKPAGDQPAAIAELTERINNGEKDVVLLGATGTGKSATTAWLIEQVQRPTLVMVQNKTLAAQLANEFRELLPNNAVEYFVSYYDYYQPEAYVPQTDTFIEKDSSVNEEVERLRHSATNALLTRRDVIVVATVSCIYGLGTPEEYIAGMVTLTKGAEMNRDHLLRKFVSMQYTRNDTDFHRGTFRVRGDTVEIIPMYEELALRIEFFGDEIENIYTLHPVTGEVIREETEMYVFPASHYVAGPERMGRAITAIEDELAERLKVLESQNKLVEAQRLRMRTTYDLEMMQQMGFCNGIENYSRHIDGRAGGTAPHCLLDYFPDDFLLVIDESHVTVPQIGAMYEGDMSRKRTLVDHGFRLPSAMDNRPLKWDEFLERIGQTVYLSATPGKYELGKADGYVQQIIRPTGLIDPEVIVKPTKGQIDDLLGEIRQRTERDERVLVTTLTKRMAEDLTDYLLGHGVKVQYLHSDVDTLRRVELLRELRMGVFDVLVGINLLREGLDLPEVSLVSILDADKEGFLRSSTSLIQTIGRAARNVSGQVHMYADKITDSMAHAIEETNRRRAIQVKYNTDNGVDPQPLRKKIADITDQLAREDADTQELLNNNRLAKGAKRTSGSKGAATVRKDGLAAAPAEDLVGLIEQLTEQMHGAAAELQFEVAARIRDEVGELKRELRQMQSAGHA</sequence>
<evidence type="ECO:0000256" key="12">
    <source>
        <dbReference type="HAMAP-Rule" id="MF_00204"/>
    </source>
</evidence>
<evidence type="ECO:0000256" key="9">
    <source>
        <dbReference type="ARBA" id="ARBA00023204"/>
    </source>
</evidence>
<evidence type="ECO:0000256" key="1">
    <source>
        <dbReference type="ARBA" id="ARBA00004496"/>
    </source>
</evidence>
<dbReference type="Proteomes" id="UP000824166">
    <property type="component" value="Unassembled WGS sequence"/>
</dbReference>
<dbReference type="NCBIfam" id="NF003673">
    <property type="entry name" value="PRK05298.1"/>
    <property type="match status" value="1"/>
</dbReference>
<dbReference type="CDD" id="cd17916">
    <property type="entry name" value="DEXHc_UvrB"/>
    <property type="match status" value="1"/>
</dbReference>
<proteinExistence type="inferred from homology"/>
<feature type="domain" description="Helicase ATP-binding" evidence="15">
    <location>
        <begin position="35"/>
        <end position="188"/>
    </location>
</feature>
<keyword evidence="4 12" id="KW-0547">Nucleotide-binding</keyword>
<name>A0ABS6IB88_9MICC</name>
<comment type="similarity">
    <text evidence="2 12 13">Belongs to the UvrB family.</text>
</comment>
<evidence type="ECO:0000256" key="13">
    <source>
        <dbReference type="RuleBase" id="RU003587"/>
    </source>
</evidence>
<comment type="domain">
    <text evidence="12">The beta-hairpin motif is involved in DNA binding.</text>
</comment>
<gene>
    <name evidence="12 17" type="primary">uvrB</name>
    <name evidence="17" type="ORF">KSW38_15435</name>
</gene>
<keyword evidence="8 12" id="KW-0267">Excision nuclease</keyword>
<evidence type="ECO:0000259" key="16">
    <source>
        <dbReference type="PROSITE" id="PS51194"/>
    </source>
</evidence>
<evidence type="ECO:0000313" key="18">
    <source>
        <dbReference type="Proteomes" id="UP000824166"/>
    </source>
</evidence>